<evidence type="ECO:0000313" key="7">
    <source>
        <dbReference type="EMBL" id="MBM7058725.1"/>
    </source>
</evidence>
<protein>
    <submittedName>
        <fullName evidence="7">ATP-grasp domain-containing protein</fullName>
    </submittedName>
</protein>
<evidence type="ECO:0000256" key="1">
    <source>
        <dbReference type="ARBA" id="ARBA00022598"/>
    </source>
</evidence>
<dbReference type="Gene3D" id="3.30.470.20">
    <property type="entry name" value="ATP-grasp fold, B domain"/>
    <property type="match status" value="1"/>
</dbReference>
<evidence type="ECO:0000256" key="2">
    <source>
        <dbReference type="ARBA" id="ARBA00022741"/>
    </source>
</evidence>
<dbReference type="SUPFAM" id="SSF56059">
    <property type="entry name" value="Glutathione synthetase ATP-binding domain-like"/>
    <property type="match status" value="1"/>
</dbReference>
<dbReference type="PANTHER" id="PTHR43585:SF2">
    <property type="entry name" value="ATP-GRASP ENZYME FSQD"/>
    <property type="match status" value="1"/>
</dbReference>
<keyword evidence="3 4" id="KW-0067">ATP-binding</keyword>
<keyword evidence="1" id="KW-0436">Ligase</keyword>
<dbReference type="RefSeq" id="WP_205086774.1">
    <property type="nucleotide sequence ID" value="NZ_JAFEUF010000384.1"/>
</dbReference>
<dbReference type="PROSITE" id="PS00867">
    <property type="entry name" value="CPSASE_2"/>
    <property type="match status" value="1"/>
</dbReference>
<dbReference type="EMBL" id="JAFEUF010000384">
    <property type="protein sequence ID" value="MBM7058725.1"/>
    <property type="molecule type" value="Genomic_DNA"/>
</dbReference>
<dbReference type="InterPro" id="IPR052032">
    <property type="entry name" value="ATP-dep_AA_Ligase"/>
</dbReference>
<keyword evidence="8" id="KW-1185">Reference proteome</keyword>
<feature type="region of interest" description="Disordered" evidence="5">
    <location>
        <begin position="425"/>
        <end position="450"/>
    </location>
</feature>
<sequence length="450" mass="48363">MTASDIKRIAYIRSIPVSRAGPYIPELARTVTDAGREARIFYTDGDCGAADFPGGTWEKLPEDATPDQIADRVRAWGADGVVSLSFPDEAGLRDAVVKEKLARHAIPMVSNGLDPSRLLADKWETKKILADHGLDTPHGMLVDGTLLKNGAAEVPVYADIIRLKAEEIGYPLLTKAVWGSSGNGIRFIRDRAELEEYLATPDEGNHVLERCITGELCTVELVGADGEYAVQPLCFTGPTGGRPTFAFWELRSSAPRPADDAAFEPVAEKLKKLCTTLGITGVINLDIIYSGGTYYVLEINPRVSGATALGVAASGRNTYLAMTEILLGEWQAPAVPVLPRRRWSLEFPVHNVTDAFVEQAEQALDVVQITPTLVVDGHEYGGLMIASCEYGDEARFLQVITDLDAGHQVLRPEMLTRLGELLTGSAAQSGSTAQSDPATRPTGPAAPPVA</sequence>
<dbReference type="Pfam" id="PF02655">
    <property type="entry name" value="ATP-grasp_3"/>
    <property type="match status" value="1"/>
</dbReference>
<organism evidence="7 8">
    <name type="scientific">Streptomyces durocortorensis</name>
    <dbReference type="NCBI Taxonomy" id="2811104"/>
    <lineage>
        <taxon>Bacteria</taxon>
        <taxon>Bacillati</taxon>
        <taxon>Actinomycetota</taxon>
        <taxon>Actinomycetes</taxon>
        <taxon>Kitasatosporales</taxon>
        <taxon>Streptomycetaceae</taxon>
        <taxon>Streptomyces</taxon>
    </lineage>
</organism>
<dbReference type="InterPro" id="IPR003806">
    <property type="entry name" value="ATP-grasp_PylC-type"/>
</dbReference>
<evidence type="ECO:0000256" key="5">
    <source>
        <dbReference type="SAM" id="MobiDB-lite"/>
    </source>
</evidence>
<evidence type="ECO:0000313" key="8">
    <source>
        <dbReference type="Proteomes" id="UP000712045"/>
    </source>
</evidence>
<evidence type="ECO:0000256" key="3">
    <source>
        <dbReference type="ARBA" id="ARBA00022840"/>
    </source>
</evidence>
<keyword evidence="2 4" id="KW-0547">Nucleotide-binding</keyword>
<feature type="domain" description="ATP-grasp" evidence="6">
    <location>
        <begin position="126"/>
        <end position="327"/>
    </location>
</feature>
<gene>
    <name evidence="7" type="ORF">JS521_34225</name>
</gene>
<accession>A0ABS2I7D0</accession>
<dbReference type="PROSITE" id="PS50975">
    <property type="entry name" value="ATP_GRASP"/>
    <property type="match status" value="1"/>
</dbReference>
<dbReference type="InterPro" id="IPR005479">
    <property type="entry name" value="CPAse_ATP-bd"/>
</dbReference>
<dbReference type="PANTHER" id="PTHR43585">
    <property type="entry name" value="FUMIPYRROLE BIOSYNTHESIS PROTEIN C"/>
    <property type="match status" value="1"/>
</dbReference>
<comment type="caution">
    <text evidence="7">The sequence shown here is derived from an EMBL/GenBank/DDBJ whole genome shotgun (WGS) entry which is preliminary data.</text>
</comment>
<dbReference type="Proteomes" id="UP000712045">
    <property type="component" value="Unassembled WGS sequence"/>
</dbReference>
<reference evidence="7 8" key="1">
    <citation type="submission" date="2021-02" db="EMBL/GenBank/DDBJ databases">
        <title>Genome Streptomyces sp. RHZ10.</title>
        <authorList>
            <person name="Besaury L."/>
        </authorList>
    </citation>
    <scope>NUCLEOTIDE SEQUENCE [LARGE SCALE GENOMIC DNA]</scope>
    <source>
        <strain evidence="7 8">RHZ10</strain>
    </source>
</reference>
<proteinExistence type="predicted"/>
<name>A0ABS2I7D0_9ACTN</name>
<evidence type="ECO:0000256" key="4">
    <source>
        <dbReference type="PROSITE-ProRule" id="PRU00409"/>
    </source>
</evidence>
<evidence type="ECO:0000259" key="6">
    <source>
        <dbReference type="PROSITE" id="PS50975"/>
    </source>
</evidence>
<feature type="compositionally biased region" description="Low complexity" evidence="5">
    <location>
        <begin position="425"/>
        <end position="443"/>
    </location>
</feature>
<dbReference type="InterPro" id="IPR011761">
    <property type="entry name" value="ATP-grasp"/>
</dbReference>